<sequence>MAELLAIPASAIALAQAIQLTCGSLTRIYGAKDAPVAAQRIADELGQTLAIVNEIERYAKDINTAPPKEAELLIHSQLLAFKTCLHDYLAFLSPHLSQSTQWARLKLRAKWVVAGLNKKLDEVLNRVSDHRGRLQLAFSLYSSYESRCSSQQVQRQLEDLSRTIAAKYPSATSPKVVTTFRGGSLQACGELLSDVAPILRQLLMDSNAQTQLGHRGGWVLSQLHAVLTEVFDGCLTCTKSVAGPAQGVQTIRYSTSYDDRQGIGAAMQVTKKSMSSISLRIGTPIAPVLSIEAAERGLCVHFMLAYSQPSNPGGDLDPSIRYRLYVDSGSAAGGSGSVVHVLQDDGGRPQLWRGLSGFGTHPREAPVFRSIKDGDLRALRGMLSLRVVAPNDRDEDGNSLLWHAVWGTTDVNIDVCQLLLQEGADPADTNRKGDHALAVMVMQLAFPDRSIHRPFEMMKLLLGYAPDSDIYGTLRYKSRRGVDEVPAGLLHCAVPRRRGQCEARVPMLYTWLIQEGGLDLEQPDRNGNTPLLCAVFYLPRLRISSLLLDAGADVRATNKYGENALHLLCRRLSACSKPDLADTDKEAVICLLARLISEGLAPLIGNIVGFTPIDAAMSPRVWPLLCSALKRNGRTMRQELQLLDLASGITISEAEVNAKFAAVMSQRRLSTAKDCLPKPSKAGSLHNPEDKVCYLCNRSTEIFFRDAPFDEFTSEIVDELGHGLHGMYYNHPCDDVCYYIHKEDSCYALDYHPAEMSKGRLMERSWRRHVAALLEERGLLQLY</sequence>
<dbReference type="InterPro" id="IPR050745">
    <property type="entry name" value="Multifunctional_regulatory"/>
</dbReference>
<feature type="chain" id="PRO_5041291689" evidence="4">
    <location>
        <begin position="18"/>
        <end position="783"/>
    </location>
</feature>
<feature type="repeat" description="ANK" evidence="3">
    <location>
        <begin position="526"/>
        <end position="559"/>
    </location>
</feature>
<keyword evidence="4" id="KW-0732">Signal</keyword>
<evidence type="ECO:0000256" key="3">
    <source>
        <dbReference type="PROSITE-ProRule" id="PRU00023"/>
    </source>
</evidence>
<gene>
    <name evidence="5" type="ORF">B0T14DRAFT_570711</name>
</gene>
<dbReference type="EMBL" id="JAULSU010000007">
    <property type="protein sequence ID" value="KAK0610779.1"/>
    <property type="molecule type" value="Genomic_DNA"/>
</dbReference>
<evidence type="ECO:0000313" key="5">
    <source>
        <dbReference type="EMBL" id="KAK0610779.1"/>
    </source>
</evidence>
<dbReference type="Gene3D" id="1.25.40.20">
    <property type="entry name" value="Ankyrin repeat-containing domain"/>
    <property type="match status" value="2"/>
</dbReference>
<proteinExistence type="predicted"/>
<protein>
    <submittedName>
        <fullName evidence="5">Ankyrin repeat-containing domain protein</fullName>
    </submittedName>
</protein>
<accession>A0AA39W473</accession>
<dbReference type="InterPro" id="IPR036770">
    <property type="entry name" value="Ankyrin_rpt-contain_sf"/>
</dbReference>
<dbReference type="PROSITE" id="PS50088">
    <property type="entry name" value="ANK_REPEAT"/>
    <property type="match status" value="1"/>
</dbReference>
<keyword evidence="6" id="KW-1185">Reference proteome</keyword>
<dbReference type="Proteomes" id="UP001175000">
    <property type="component" value="Unassembled WGS sequence"/>
</dbReference>
<dbReference type="Pfam" id="PF00023">
    <property type="entry name" value="Ank"/>
    <property type="match status" value="1"/>
</dbReference>
<keyword evidence="2 3" id="KW-0040">ANK repeat</keyword>
<dbReference type="AlphaFoldDB" id="A0AA39W473"/>
<evidence type="ECO:0000256" key="1">
    <source>
        <dbReference type="ARBA" id="ARBA00022737"/>
    </source>
</evidence>
<evidence type="ECO:0000256" key="4">
    <source>
        <dbReference type="SAM" id="SignalP"/>
    </source>
</evidence>
<name>A0AA39W473_9PEZI</name>
<comment type="caution">
    <text evidence="5">The sequence shown here is derived from an EMBL/GenBank/DDBJ whole genome shotgun (WGS) entry which is preliminary data.</text>
</comment>
<evidence type="ECO:0000256" key="2">
    <source>
        <dbReference type="ARBA" id="ARBA00023043"/>
    </source>
</evidence>
<dbReference type="SUPFAM" id="SSF48403">
    <property type="entry name" value="Ankyrin repeat"/>
    <property type="match status" value="1"/>
</dbReference>
<dbReference type="PANTHER" id="PTHR24189:SF50">
    <property type="entry name" value="ANKYRIN REPEAT AND SOCS BOX PROTEIN 2"/>
    <property type="match status" value="1"/>
</dbReference>
<reference evidence="5" key="1">
    <citation type="submission" date="2023-06" db="EMBL/GenBank/DDBJ databases">
        <title>Genome-scale phylogeny and comparative genomics of the fungal order Sordariales.</title>
        <authorList>
            <consortium name="Lawrence Berkeley National Laboratory"/>
            <person name="Hensen N."/>
            <person name="Bonometti L."/>
            <person name="Westerberg I."/>
            <person name="Brannstrom I.O."/>
            <person name="Guillou S."/>
            <person name="Cros-Aarteil S."/>
            <person name="Calhoun S."/>
            <person name="Haridas S."/>
            <person name="Kuo A."/>
            <person name="Mondo S."/>
            <person name="Pangilinan J."/>
            <person name="Riley R."/>
            <person name="Labutti K."/>
            <person name="Andreopoulos B."/>
            <person name="Lipzen A."/>
            <person name="Chen C."/>
            <person name="Yanf M."/>
            <person name="Daum C."/>
            <person name="Ng V."/>
            <person name="Clum A."/>
            <person name="Steindorff A."/>
            <person name="Ohm R."/>
            <person name="Martin F."/>
            <person name="Silar P."/>
            <person name="Natvig D."/>
            <person name="Lalanne C."/>
            <person name="Gautier V."/>
            <person name="Ament-Velasquez S.L."/>
            <person name="Kruys A."/>
            <person name="Hutchinson M.I."/>
            <person name="Powell A.J."/>
            <person name="Barry K."/>
            <person name="Miller A.N."/>
            <person name="Grigoriev I.V."/>
            <person name="Debuchy R."/>
            <person name="Gladieux P."/>
            <person name="Thoren M.H."/>
            <person name="Johannesson H."/>
        </authorList>
    </citation>
    <scope>NUCLEOTIDE SEQUENCE</scope>
    <source>
        <strain evidence="5">CBS 606.72</strain>
    </source>
</reference>
<dbReference type="InterPro" id="IPR002110">
    <property type="entry name" value="Ankyrin_rpt"/>
</dbReference>
<feature type="signal peptide" evidence="4">
    <location>
        <begin position="1"/>
        <end position="17"/>
    </location>
</feature>
<keyword evidence="1" id="KW-0677">Repeat</keyword>
<evidence type="ECO:0000313" key="6">
    <source>
        <dbReference type="Proteomes" id="UP001175000"/>
    </source>
</evidence>
<dbReference type="PANTHER" id="PTHR24189">
    <property type="entry name" value="MYOTROPHIN"/>
    <property type="match status" value="1"/>
</dbReference>
<organism evidence="5 6">
    <name type="scientific">Immersiella caudata</name>
    <dbReference type="NCBI Taxonomy" id="314043"/>
    <lineage>
        <taxon>Eukaryota</taxon>
        <taxon>Fungi</taxon>
        <taxon>Dikarya</taxon>
        <taxon>Ascomycota</taxon>
        <taxon>Pezizomycotina</taxon>
        <taxon>Sordariomycetes</taxon>
        <taxon>Sordariomycetidae</taxon>
        <taxon>Sordariales</taxon>
        <taxon>Lasiosphaeriaceae</taxon>
        <taxon>Immersiella</taxon>
    </lineage>
</organism>
<dbReference type="SMART" id="SM00248">
    <property type="entry name" value="ANK"/>
    <property type="match status" value="4"/>
</dbReference>